<feature type="transmembrane region" description="Helical" evidence="1">
    <location>
        <begin position="20"/>
        <end position="45"/>
    </location>
</feature>
<dbReference type="EMBL" id="LNNH01000007">
    <property type="protein sequence ID" value="KWW22277.1"/>
    <property type="molecule type" value="Genomic_DNA"/>
</dbReference>
<sequence>MKTFQLNDNLLFGRKLKSIPIFSAIEGLFYIGIVPSVGSFIFWNITLRHIKAWLKSCSIRSLSLPPFLAFL</sequence>
<accession>A0A125QSN4</accession>
<reference evidence="2 3" key="1">
    <citation type="submission" date="2015-11" db="EMBL/GenBank/DDBJ databases">
        <title>Genome Sequence of Bacillus simplex strain VanAntwerpen2.</title>
        <authorList>
            <person name="Couger M.B."/>
        </authorList>
    </citation>
    <scope>NUCLEOTIDE SEQUENCE [LARGE SCALE GENOMIC DNA]</scope>
    <source>
        <strain evidence="2 3">VanAntwerpen02</strain>
    </source>
</reference>
<proteinExistence type="predicted"/>
<keyword evidence="1" id="KW-1133">Transmembrane helix</keyword>
<protein>
    <submittedName>
        <fullName evidence="2">Uncharacterized protein</fullName>
    </submittedName>
</protein>
<evidence type="ECO:0000313" key="2">
    <source>
        <dbReference type="EMBL" id="KWW22277.1"/>
    </source>
</evidence>
<evidence type="ECO:0000256" key="1">
    <source>
        <dbReference type="SAM" id="Phobius"/>
    </source>
</evidence>
<keyword evidence="3" id="KW-1185">Reference proteome</keyword>
<dbReference type="Proteomes" id="UP000064189">
    <property type="component" value="Unassembled WGS sequence"/>
</dbReference>
<gene>
    <name evidence="2" type="ORF">AS888_13475</name>
</gene>
<keyword evidence="1" id="KW-0472">Membrane</keyword>
<comment type="caution">
    <text evidence="2">The sequence shown here is derived from an EMBL/GenBank/DDBJ whole genome shotgun (WGS) entry which is preliminary data.</text>
</comment>
<evidence type="ECO:0000313" key="3">
    <source>
        <dbReference type="Proteomes" id="UP000064189"/>
    </source>
</evidence>
<organism evidence="2 3">
    <name type="scientific">Peribacillus simplex</name>
    <dbReference type="NCBI Taxonomy" id="1478"/>
    <lineage>
        <taxon>Bacteria</taxon>
        <taxon>Bacillati</taxon>
        <taxon>Bacillota</taxon>
        <taxon>Bacilli</taxon>
        <taxon>Bacillales</taxon>
        <taxon>Bacillaceae</taxon>
        <taxon>Peribacillus</taxon>
    </lineage>
</organism>
<name>A0A125QSN4_9BACI</name>
<keyword evidence="1" id="KW-0812">Transmembrane</keyword>
<dbReference type="AlphaFoldDB" id="A0A125QSN4"/>